<dbReference type="GO" id="GO:0005975">
    <property type="term" value="P:carbohydrate metabolic process"/>
    <property type="evidence" value="ECO:0007669"/>
    <property type="project" value="UniProtKB-ARBA"/>
</dbReference>
<feature type="signal peptide" evidence="1">
    <location>
        <begin position="1"/>
        <end position="23"/>
    </location>
</feature>
<dbReference type="Gene3D" id="2.60.120.200">
    <property type="match status" value="1"/>
</dbReference>
<keyword evidence="1" id="KW-0732">Signal</keyword>
<dbReference type="Pfam" id="PF13385">
    <property type="entry name" value="Laminin_G_3"/>
    <property type="match status" value="1"/>
</dbReference>
<gene>
    <name evidence="2" type="ORF">HQ865_13225</name>
</gene>
<reference evidence="2 3" key="1">
    <citation type="submission" date="2020-05" db="EMBL/GenBank/DDBJ databases">
        <title>Mucilaginibacter mali sp. nov.</title>
        <authorList>
            <person name="Kim H.S."/>
            <person name="Lee K.C."/>
            <person name="Suh M.K."/>
            <person name="Kim J.-S."/>
            <person name="Han K.-I."/>
            <person name="Eom M.K."/>
            <person name="Shin Y.K."/>
            <person name="Lee J.-S."/>
        </authorList>
    </citation>
    <scope>NUCLEOTIDE SEQUENCE [LARGE SCALE GENOMIC DNA]</scope>
    <source>
        <strain evidence="2 3">G2-14</strain>
    </source>
</reference>
<dbReference type="EMBL" id="CP054139">
    <property type="protein sequence ID" value="QKJ30674.1"/>
    <property type="molecule type" value="Genomic_DNA"/>
</dbReference>
<name>A0A7D4TPD5_9SPHI</name>
<dbReference type="AlphaFoldDB" id="A0A7D4TPD5"/>
<protein>
    <submittedName>
        <fullName evidence="2">LamG domain-containing protein</fullName>
    </submittedName>
</protein>
<dbReference type="PROSITE" id="PS51257">
    <property type="entry name" value="PROKAR_LIPOPROTEIN"/>
    <property type="match status" value="1"/>
</dbReference>
<evidence type="ECO:0000313" key="3">
    <source>
        <dbReference type="Proteomes" id="UP000505355"/>
    </source>
</evidence>
<dbReference type="RefSeq" id="WP_173415347.1">
    <property type="nucleotide sequence ID" value="NZ_CP054139.1"/>
</dbReference>
<accession>A0A7D4TPD5</accession>
<keyword evidence="3" id="KW-1185">Reference proteome</keyword>
<dbReference type="KEGG" id="mmab:HQ865_13225"/>
<dbReference type="SUPFAM" id="SSF49899">
    <property type="entry name" value="Concanavalin A-like lectins/glucanases"/>
    <property type="match status" value="1"/>
</dbReference>
<evidence type="ECO:0000313" key="2">
    <source>
        <dbReference type="EMBL" id="QKJ30674.1"/>
    </source>
</evidence>
<dbReference type="GO" id="GO:0004553">
    <property type="term" value="F:hydrolase activity, hydrolyzing O-glycosyl compounds"/>
    <property type="evidence" value="ECO:0007669"/>
    <property type="project" value="UniProtKB-ARBA"/>
</dbReference>
<dbReference type="InterPro" id="IPR013320">
    <property type="entry name" value="ConA-like_dom_sf"/>
</dbReference>
<dbReference type="Proteomes" id="UP000505355">
    <property type="component" value="Chromosome"/>
</dbReference>
<organism evidence="2 3">
    <name type="scientific">Mucilaginibacter mali</name>
    <dbReference type="NCBI Taxonomy" id="2740462"/>
    <lineage>
        <taxon>Bacteria</taxon>
        <taxon>Pseudomonadati</taxon>
        <taxon>Bacteroidota</taxon>
        <taxon>Sphingobacteriia</taxon>
        <taxon>Sphingobacteriales</taxon>
        <taxon>Sphingobacteriaceae</taxon>
        <taxon>Mucilaginibacter</taxon>
    </lineage>
</organism>
<feature type="chain" id="PRO_5028859444" evidence="1">
    <location>
        <begin position="24"/>
        <end position="304"/>
    </location>
</feature>
<evidence type="ECO:0000256" key="1">
    <source>
        <dbReference type="SAM" id="SignalP"/>
    </source>
</evidence>
<proteinExistence type="predicted"/>
<sequence length="304" mass="32607">MKFSTLYKSGAFVLLALSATVWSSCQKDGNPNKLPSVSTDTYVGKVDGFNSSEEIYPSNLVAYWNFDNTTNEKISGTASTSGSGNTFITAGVKGQALALNAGYLYYANQFNAFKTAALKSFTVSAWVQILNNGSKKTMLFQLARPTMFNGNINFVLETNSRAATITDAITIHPTFLGQNGGTQDNLNASNGTFLFQSPKIGANVWAHMVITYDASTGIFQIWGNGVKIGVPAYQSRGTGTTLFNSFEPSEVIFGGNYNVIPGKTVSTDTSFGAMTGSIDEVRVYNVCLPDAYIISLYKLGLAGK</sequence>